<feature type="domain" description="TNase-like" evidence="1">
    <location>
        <begin position="25"/>
        <end position="163"/>
    </location>
</feature>
<evidence type="ECO:0000313" key="2">
    <source>
        <dbReference type="EMBL" id="QHS77336.1"/>
    </source>
</evidence>
<dbReference type="Pfam" id="PF00565">
    <property type="entry name" value="SNase"/>
    <property type="match status" value="1"/>
</dbReference>
<dbReference type="InterPro" id="IPR035437">
    <property type="entry name" value="SNase_OB-fold_sf"/>
</dbReference>
<accession>A0A6C0AC91</accession>
<dbReference type="InterPro" id="IPR016071">
    <property type="entry name" value="Staphylococal_nuclease_OB-fold"/>
</dbReference>
<dbReference type="EMBL" id="MN740545">
    <property type="protein sequence ID" value="QHS77336.1"/>
    <property type="molecule type" value="Genomic_DNA"/>
</dbReference>
<dbReference type="Gene3D" id="2.40.50.90">
    <property type="match status" value="1"/>
</dbReference>
<evidence type="ECO:0000259" key="1">
    <source>
        <dbReference type="SMART" id="SM00318"/>
    </source>
</evidence>
<proteinExistence type="predicted"/>
<dbReference type="SMART" id="SM00318">
    <property type="entry name" value="SNc"/>
    <property type="match status" value="1"/>
</dbReference>
<dbReference type="AlphaFoldDB" id="A0A6C0AC91"/>
<name>A0A6C0AC91_9ZZZZ</name>
<sequence length="164" mass="19707">MFKTNREINKLKKIQEADKRTFSNTTRLAKVVDVYDGDTLTIFTRLSNKENFYRYKLRLAGLDTPEMKPALDIENRELYLRCAEKARDWLKKYLGHYLIVKFYKEDKYGRLVGELFTIKKNWYGKKVPYMNINKKILELKLAIPYPRDNHSFTKEFLDSLDSRF</sequence>
<dbReference type="SUPFAM" id="SSF50199">
    <property type="entry name" value="Staphylococcal nuclease"/>
    <property type="match status" value="1"/>
</dbReference>
<protein>
    <recommendedName>
        <fullName evidence="1">TNase-like domain-containing protein</fullName>
    </recommendedName>
</protein>
<reference evidence="2" key="1">
    <citation type="journal article" date="2020" name="Nature">
        <title>Giant virus diversity and host interactions through global metagenomics.</title>
        <authorList>
            <person name="Schulz F."/>
            <person name="Roux S."/>
            <person name="Paez-Espino D."/>
            <person name="Jungbluth S."/>
            <person name="Walsh D.A."/>
            <person name="Denef V.J."/>
            <person name="McMahon K.D."/>
            <person name="Konstantinidis K.T."/>
            <person name="Eloe-Fadrosh E.A."/>
            <person name="Kyrpides N.C."/>
            <person name="Woyke T."/>
        </authorList>
    </citation>
    <scope>NUCLEOTIDE SEQUENCE</scope>
    <source>
        <strain evidence="2">GVMAG-S-1004661-13</strain>
    </source>
</reference>
<organism evidence="2">
    <name type="scientific">viral metagenome</name>
    <dbReference type="NCBI Taxonomy" id="1070528"/>
    <lineage>
        <taxon>unclassified sequences</taxon>
        <taxon>metagenomes</taxon>
        <taxon>organismal metagenomes</taxon>
    </lineage>
</organism>